<dbReference type="Proteomes" id="UP001596161">
    <property type="component" value="Unassembled WGS sequence"/>
</dbReference>
<dbReference type="InterPro" id="IPR001173">
    <property type="entry name" value="Glyco_trans_2-like"/>
</dbReference>
<gene>
    <name evidence="2" type="ORF">ACFPIB_01875</name>
</gene>
<keyword evidence="3" id="KW-1185">Reference proteome</keyword>
<comment type="caution">
    <text evidence="2">The sequence shown here is derived from an EMBL/GenBank/DDBJ whole genome shotgun (WGS) entry which is preliminary data.</text>
</comment>
<name>A0ABW0E909_9BACT</name>
<dbReference type="EMBL" id="JBHSKT010000001">
    <property type="protein sequence ID" value="MFC5269339.1"/>
    <property type="molecule type" value="Genomic_DNA"/>
</dbReference>
<keyword evidence="2" id="KW-0328">Glycosyltransferase</keyword>
<accession>A0ABW0E909</accession>
<feature type="domain" description="Glycosyltransferase 2-like" evidence="1">
    <location>
        <begin position="3"/>
        <end position="61"/>
    </location>
</feature>
<evidence type="ECO:0000313" key="3">
    <source>
        <dbReference type="Proteomes" id="UP001596161"/>
    </source>
</evidence>
<dbReference type="GO" id="GO:0016757">
    <property type="term" value="F:glycosyltransferase activity"/>
    <property type="evidence" value="ECO:0007669"/>
    <property type="project" value="UniProtKB-KW"/>
</dbReference>
<evidence type="ECO:0000259" key="1">
    <source>
        <dbReference type="Pfam" id="PF00535"/>
    </source>
</evidence>
<reference evidence="3" key="1">
    <citation type="journal article" date="2019" name="Int. J. Syst. Evol. Microbiol.">
        <title>The Global Catalogue of Microorganisms (GCM) 10K type strain sequencing project: providing services to taxonomists for standard genome sequencing and annotation.</title>
        <authorList>
            <consortium name="The Broad Institute Genomics Platform"/>
            <consortium name="The Broad Institute Genome Sequencing Center for Infectious Disease"/>
            <person name="Wu L."/>
            <person name="Ma J."/>
        </authorList>
    </citation>
    <scope>NUCLEOTIDE SEQUENCE [LARGE SCALE GENOMIC DNA]</scope>
    <source>
        <strain evidence="3">KACC 12602</strain>
    </source>
</reference>
<sequence length="337" mass="39592">MDIIIKSFNRPYYLERCLRSIYKYIEGNFKIHVLDDGTPPEYLERIAQLFPEVTITLSGRYDDKVKSIHSHIAGETKFDQLFIPTKLWIDQVKKSSDIFLLLEDDFWLVAPIKLDEVKNAMIGNNIVLTKLYWGSSLSNFKATIKKLNTELEETIPEIPSIPVSVLRLIFHNKFKINSILYRLGLIKDGIYFQLPFYSLYSVASAFFDKRYWLFLWENDQLKADETFQLLKATTWFRKHKSRYAKAIDEKVKTSFITSATNTYKDIDLDIFTFNHCLNQAWLNGDLDPMANFPVDFSPESIKPILEKCNYNKCSYSEWLRYIARFKSIYQSMGVKTD</sequence>
<keyword evidence="2" id="KW-0808">Transferase</keyword>
<dbReference type="RefSeq" id="WP_378015718.1">
    <property type="nucleotide sequence ID" value="NZ_JBHSKT010000001.1"/>
</dbReference>
<protein>
    <submittedName>
        <fullName evidence="2">Glycosyltransferase family 2 protein</fullName>
        <ecNumber evidence="2">2.4.-.-</ecNumber>
    </submittedName>
</protein>
<dbReference type="InterPro" id="IPR029044">
    <property type="entry name" value="Nucleotide-diphossugar_trans"/>
</dbReference>
<proteinExistence type="predicted"/>
<organism evidence="2 3">
    <name type="scientific">Adhaeribacter terreus</name>
    <dbReference type="NCBI Taxonomy" id="529703"/>
    <lineage>
        <taxon>Bacteria</taxon>
        <taxon>Pseudomonadati</taxon>
        <taxon>Bacteroidota</taxon>
        <taxon>Cytophagia</taxon>
        <taxon>Cytophagales</taxon>
        <taxon>Hymenobacteraceae</taxon>
        <taxon>Adhaeribacter</taxon>
    </lineage>
</organism>
<dbReference type="EC" id="2.4.-.-" evidence="2"/>
<dbReference type="SUPFAM" id="SSF53448">
    <property type="entry name" value="Nucleotide-diphospho-sugar transferases"/>
    <property type="match status" value="1"/>
</dbReference>
<evidence type="ECO:0000313" key="2">
    <source>
        <dbReference type="EMBL" id="MFC5269339.1"/>
    </source>
</evidence>
<dbReference type="Gene3D" id="3.90.550.10">
    <property type="entry name" value="Spore Coat Polysaccharide Biosynthesis Protein SpsA, Chain A"/>
    <property type="match status" value="1"/>
</dbReference>
<dbReference type="Pfam" id="PF00535">
    <property type="entry name" value="Glycos_transf_2"/>
    <property type="match status" value="1"/>
</dbReference>